<evidence type="ECO:0000256" key="1">
    <source>
        <dbReference type="SAM" id="MobiDB-lite"/>
    </source>
</evidence>
<organism evidence="3 4">
    <name type="scientific">Nonomuraea longicatena</name>
    <dbReference type="NCBI Taxonomy" id="83682"/>
    <lineage>
        <taxon>Bacteria</taxon>
        <taxon>Bacillati</taxon>
        <taxon>Actinomycetota</taxon>
        <taxon>Actinomycetes</taxon>
        <taxon>Streptosporangiales</taxon>
        <taxon>Streptosporangiaceae</taxon>
        <taxon>Nonomuraea</taxon>
    </lineage>
</organism>
<sequence>MGSRAAITTGVLAIALAAIPVAAPSAVAADDCAQGGGLLSGVTGALCGVVDSVTDTVDQLTGNAVEPVTKGLDDTAGDVLGTLGEVVPTAPRTPPPVSRSQPSQQPREPGTGRDAARDTEGDTGRDTGAQADGDTRRPEGRETGEFTPAPMPTSTLLPDTLADVCLPVLACEDQSVGTHITPEPSLPAVDEPRPEAEPEATPPATRAPDERDDAAVMPPGTPAQPSGAPHPAPAERPVKERRAADPDETRVDLLWPHPFADRLAVPLPHPRGVRAGDPASDALGTTLTAVLLLSAVLAARVVQQRRRREEHDALPFDPVRVRGNRHRMA</sequence>
<dbReference type="EMBL" id="BAAAHQ010000007">
    <property type="protein sequence ID" value="GAA0919723.1"/>
    <property type="molecule type" value="Genomic_DNA"/>
</dbReference>
<proteinExistence type="predicted"/>
<name>A0ABP3ZD70_9ACTN</name>
<evidence type="ECO:0000313" key="3">
    <source>
        <dbReference type="EMBL" id="GAA0919723.1"/>
    </source>
</evidence>
<feature type="chain" id="PRO_5047279053" evidence="2">
    <location>
        <begin position="29"/>
        <end position="329"/>
    </location>
</feature>
<reference evidence="4" key="1">
    <citation type="journal article" date="2019" name="Int. J. Syst. Evol. Microbiol.">
        <title>The Global Catalogue of Microorganisms (GCM) 10K type strain sequencing project: providing services to taxonomists for standard genome sequencing and annotation.</title>
        <authorList>
            <consortium name="The Broad Institute Genomics Platform"/>
            <consortium name="The Broad Institute Genome Sequencing Center for Infectious Disease"/>
            <person name="Wu L."/>
            <person name="Ma J."/>
        </authorList>
    </citation>
    <scope>NUCLEOTIDE SEQUENCE [LARGE SCALE GENOMIC DNA]</scope>
    <source>
        <strain evidence="4">JCM 11136</strain>
    </source>
</reference>
<protein>
    <submittedName>
        <fullName evidence="3">Uncharacterized protein</fullName>
    </submittedName>
</protein>
<feature type="region of interest" description="Disordered" evidence="1">
    <location>
        <begin position="85"/>
        <end position="155"/>
    </location>
</feature>
<feature type="compositionally biased region" description="Low complexity" evidence="1">
    <location>
        <begin position="98"/>
        <end position="109"/>
    </location>
</feature>
<dbReference type="RefSeq" id="WP_343949206.1">
    <property type="nucleotide sequence ID" value="NZ_BAAAHQ010000007.1"/>
</dbReference>
<gene>
    <name evidence="3" type="ORF">GCM10009560_17470</name>
</gene>
<keyword evidence="4" id="KW-1185">Reference proteome</keyword>
<evidence type="ECO:0000313" key="4">
    <source>
        <dbReference type="Proteomes" id="UP001501578"/>
    </source>
</evidence>
<feature type="compositionally biased region" description="Basic and acidic residues" evidence="1">
    <location>
        <begin position="236"/>
        <end position="247"/>
    </location>
</feature>
<feature type="region of interest" description="Disordered" evidence="1">
    <location>
        <begin position="177"/>
        <end position="247"/>
    </location>
</feature>
<keyword evidence="2" id="KW-0732">Signal</keyword>
<dbReference type="Proteomes" id="UP001501578">
    <property type="component" value="Unassembled WGS sequence"/>
</dbReference>
<comment type="caution">
    <text evidence="3">The sequence shown here is derived from an EMBL/GenBank/DDBJ whole genome shotgun (WGS) entry which is preliminary data.</text>
</comment>
<evidence type="ECO:0000256" key="2">
    <source>
        <dbReference type="SAM" id="SignalP"/>
    </source>
</evidence>
<feature type="compositionally biased region" description="Basic and acidic residues" evidence="1">
    <location>
        <begin position="110"/>
        <end position="125"/>
    </location>
</feature>
<feature type="compositionally biased region" description="Basic and acidic residues" evidence="1">
    <location>
        <begin position="133"/>
        <end position="144"/>
    </location>
</feature>
<accession>A0ABP3ZD70</accession>
<feature type="signal peptide" evidence="2">
    <location>
        <begin position="1"/>
        <end position="28"/>
    </location>
</feature>